<proteinExistence type="predicted"/>
<dbReference type="InterPro" id="IPR035437">
    <property type="entry name" value="SNase_OB-fold_sf"/>
</dbReference>
<keyword evidence="1" id="KW-0732">Signal</keyword>
<reference evidence="3" key="2">
    <citation type="journal article" date="2021" name="PeerJ">
        <title>Extensive microbial diversity within the chicken gut microbiome revealed by metagenomics and culture.</title>
        <authorList>
            <person name="Gilroy R."/>
            <person name="Ravi A."/>
            <person name="Getino M."/>
            <person name="Pursley I."/>
            <person name="Horton D.L."/>
            <person name="Alikhan N.F."/>
            <person name="Baker D."/>
            <person name="Gharbi K."/>
            <person name="Hall N."/>
            <person name="Watson M."/>
            <person name="Adriaenssens E.M."/>
            <person name="Foster-Nyarko E."/>
            <person name="Jarju S."/>
            <person name="Secka A."/>
            <person name="Antonio M."/>
            <person name="Oren A."/>
            <person name="Chaudhuri R.R."/>
            <person name="La Ragione R."/>
            <person name="Hildebrand F."/>
            <person name="Pallen M.J."/>
        </authorList>
    </citation>
    <scope>NUCLEOTIDE SEQUENCE</scope>
    <source>
        <strain evidence="3">ChiW3-316</strain>
    </source>
</reference>
<name>A0A9D1SAS1_9PROT</name>
<feature type="signal peptide" evidence="1">
    <location>
        <begin position="1"/>
        <end position="19"/>
    </location>
</feature>
<gene>
    <name evidence="3" type="ORF">IAD20_02015</name>
</gene>
<evidence type="ECO:0000256" key="1">
    <source>
        <dbReference type="SAM" id="SignalP"/>
    </source>
</evidence>
<dbReference type="SMART" id="SM00318">
    <property type="entry name" value="SNc"/>
    <property type="match status" value="1"/>
</dbReference>
<evidence type="ECO:0000313" key="3">
    <source>
        <dbReference type="EMBL" id="HIU52837.1"/>
    </source>
</evidence>
<dbReference type="EMBL" id="DVNC01000020">
    <property type="protein sequence ID" value="HIU52837.1"/>
    <property type="molecule type" value="Genomic_DNA"/>
</dbReference>
<dbReference type="Proteomes" id="UP000824107">
    <property type="component" value="Unassembled WGS sequence"/>
</dbReference>
<reference evidence="3" key="1">
    <citation type="submission" date="2020-10" db="EMBL/GenBank/DDBJ databases">
        <authorList>
            <person name="Gilroy R."/>
        </authorList>
    </citation>
    <scope>NUCLEOTIDE SEQUENCE</scope>
    <source>
        <strain evidence="3">ChiW3-316</strain>
    </source>
</reference>
<evidence type="ECO:0000259" key="2">
    <source>
        <dbReference type="PROSITE" id="PS50830"/>
    </source>
</evidence>
<organism evidence="3 4">
    <name type="scientific">Candidatus Scatocola faecipullorum</name>
    <dbReference type="NCBI Taxonomy" id="2840917"/>
    <lineage>
        <taxon>Bacteria</taxon>
        <taxon>Pseudomonadati</taxon>
        <taxon>Pseudomonadota</taxon>
        <taxon>Alphaproteobacteria</taxon>
        <taxon>Rhodospirillales</taxon>
        <taxon>Rhodospirillaceae</taxon>
        <taxon>Rhodospirillaceae incertae sedis</taxon>
        <taxon>Candidatus Scatocola</taxon>
    </lineage>
</organism>
<dbReference type="SUPFAM" id="SSF50199">
    <property type="entry name" value="Staphylococcal nuclease"/>
    <property type="match status" value="1"/>
</dbReference>
<sequence length="151" mass="17039">MRFCGLFVLLLLGAGNAAAEVRAVDGDSLVAEGRRVRLLGIDAPEYAQTCGDARGCDYPCGREALAFLQKLIASEKVECRKKQQDIYKRDLSICYAGGRDINRLMLENGWAVVYRSDNPDYLAAEENARRNKRGIWQGKFMKPELYRILMK</sequence>
<protein>
    <submittedName>
        <fullName evidence="3">Thermonuclease family protein</fullName>
    </submittedName>
</protein>
<comment type="caution">
    <text evidence="3">The sequence shown here is derived from an EMBL/GenBank/DDBJ whole genome shotgun (WGS) entry which is preliminary data.</text>
</comment>
<dbReference type="PANTHER" id="PTHR12302">
    <property type="entry name" value="EBNA2 BINDING PROTEIN P100"/>
    <property type="match status" value="1"/>
</dbReference>
<dbReference type="PANTHER" id="PTHR12302:SF26">
    <property type="entry name" value="BLR1266 PROTEIN"/>
    <property type="match status" value="1"/>
</dbReference>
<evidence type="ECO:0000313" key="4">
    <source>
        <dbReference type="Proteomes" id="UP000824107"/>
    </source>
</evidence>
<dbReference type="Pfam" id="PF00565">
    <property type="entry name" value="SNase"/>
    <property type="match status" value="1"/>
</dbReference>
<feature type="chain" id="PRO_5039285396" evidence="1">
    <location>
        <begin position="20"/>
        <end position="151"/>
    </location>
</feature>
<accession>A0A9D1SAS1</accession>
<dbReference type="Gene3D" id="2.40.50.90">
    <property type="match status" value="1"/>
</dbReference>
<feature type="domain" description="TNase-like" evidence="2">
    <location>
        <begin position="14"/>
        <end position="138"/>
    </location>
</feature>
<dbReference type="AlphaFoldDB" id="A0A9D1SAS1"/>
<dbReference type="InterPro" id="IPR016071">
    <property type="entry name" value="Staphylococal_nuclease_OB-fold"/>
</dbReference>
<dbReference type="PROSITE" id="PS50830">
    <property type="entry name" value="TNASE_3"/>
    <property type="match status" value="1"/>
</dbReference>